<evidence type="ECO:0000313" key="2">
    <source>
        <dbReference type="EMBL" id="WDH83603.1"/>
    </source>
</evidence>
<dbReference type="AlphaFoldDB" id="A0AAX3N2S3"/>
<gene>
    <name evidence="2" type="ORF">PUW23_05045</name>
</gene>
<dbReference type="GO" id="GO:0003677">
    <property type="term" value="F:DNA binding"/>
    <property type="evidence" value="ECO:0007669"/>
    <property type="project" value="InterPro"/>
</dbReference>
<dbReference type="SUPFAM" id="SSF47413">
    <property type="entry name" value="lambda repressor-like DNA-binding domains"/>
    <property type="match status" value="1"/>
</dbReference>
<dbReference type="CDD" id="cd00093">
    <property type="entry name" value="HTH_XRE"/>
    <property type="match status" value="1"/>
</dbReference>
<evidence type="ECO:0000313" key="3">
    <source>
        <dbReference type="Proteomes" id="UP001220962"/>
    </source>
</evidence>
<dbReference type="RefSeq" id="WP_047913398.1">
    <property type="nucleotide sequence ID" value="NZ_CP118101.1"/>
</dbReference>
<dbReference type="SMART" id="SM00530">
    <property type="entry name" value="HTH_XRE"/>
    <property type="match status" value="1"/>
</dbReference>
<dbReference type="PROSITE" id="PS50943">
    <property type="entry name" value="HTH_CROC1"/>
    <property type="match status" value="1"/>
</dbReference>
<dbReference type="Proteomes" id="UP001220962">
    <property type="component" value="Chromosome"/>
</dbReference>
<feature type="domain" description="HTH cro/C1-type" evidence="1">
    <location>
        <begin position="81"/>
        <end position="136"/>
    </location>
</feature>
<dbReference type="InterPro" id="IPR001387">
    <property type="entry name" value="Cro/C1-type_HTH"/>
</dbReference>
<dbReference type="Gene3D" id="1.10.260.40">
    <property type="entry name" value="lambda repressor-like DNA-binding domains"/>
    <property type="match status" value="1"/>
</dbReference>
<accession>A0AAX3N2S3</accession>
<proteinExistence type="predicted"/>
<organism evidence="2 3">
    <name type="scientific">Paenibacillus urinalis</name>
    <dbReference type="NCBI Taxonomy" id="521520"/>
    <lineage>
        <taxon>Bacteria</taxon>
        <taxon>Bacillati</taxon>
        <taxon>Bacillota</taxon>
        <taxon>Bacilli</taxon>
        <taxon>Bacillales</taxon>
        <taxon>Paenibacillaceae</taxon>
        <taxon>Paenibacillus</taxon>
    </lineage>
</organism>
<dbReference type="Pfam" id="PF01381">
    <property type="entry name" value="HTH_3"/>
    <property type="match status" value="1"/>
</dbReference>
<dbReference type="InterPro" id="IPR010982">
    <property type="entry name" value="Lambda_DNA-bd_dom_sf"/>
</dbReference>
<evidence type="ECO:0000259" key="1">
    <source>
        <dbReference type="PROSITE" id="PS50943"/>
    </source>
</evidence>
<dbReference type="EMBL" id="CP118101">
    <property type="protein sequence ID" value="WDH83603.1"/>
    <property type="molecule type" value="Genomic_DNA"/>
</dbReference>
<name>A0AAX3N2S3_9BACL</name>
<reference evidence="2" key="1">
    <citation type="submission" date="2023-02" db="EMBL/GenBank/DDBJ databases">
        <title>Pathogen: clinical or host-associated sample.</title>
        <authorList>
            <person name="Hergert J."/>
            <person name="Casey R."/>
            <person name="Wagner J."/>
            <person name="Young E.L."/>
            <person name="Oakeson K.F."/>
        </authorList>
    </citation>
    <scope>NUCLEOTIDE SEQUENCE</scope>
    <source>
        <strain evidence="2">2022CK-00830</strain>
    </source>
</reference>
<protein>
    <submittedName>
        <fullName evidence="2">Helix-turn-helix domain-containing protein</fullName>
    </submittedName>
</protein>
<sequence>MIKTETAYRRALEKMKDHKAYIANEKLRYQSIGMSKEQTDMALRPLLSFKEELAEEIYDYEMIKKGSFGPLESITDLGKNLIAYRIFMNISQAELAKRLGVSEAQVSRDERNEYSGATTEKIQSIMNALGLRTTIQIETSVMQA</sequence>